<name>A0ABS6BFV1_9SPHN</name>
<evidence type="ECO:0000313" key="2">
    <source>
        <dbReference type="Proteomes" id="UP000776276"/>
    </source>
</evidence>
<organism evidence="1 2">
    <name type="scientific">Sphingomonas quercus</name>
    <dbReference type="NCBI Taxonomy" id="2842451"/>
    <lineage>
        <taxon>Bacteria</taxon>
        <taxon>Pseudomonadati</taxon>
        <taxon>Pseudomonadota</taxon>
        <taxon>Alphaproteobacteria</taxon>
        <taxon>Sphingomonadales</taxon>
        <taxon>Sphingomonadaceae</taxon>
        <taxon>Sphingomonas</taxon>
    </lineage>
</organism>
<proteinExistence type="predicted"/>
<evidence type="ECO:0000313" key="1">
    <source>
        <dbReference type="EMBL" id="MBU3076707.1"/>
    </source>
</evidence>
<dbReference type="Proteomes" id="UP000776276">
    <property type="component" value="Unassembled WGS sequence"/>
</dbReference>
<dbReference type="EMBL" id="JAHKRT010000001">
    <property type="protein sequence ID" value="MBU3076707.1"/>
    <property type="molecule type" value="Genomic_DNA"/>
</dbReference>
<reference evidence="1 2" key="1">
    <citation type="submission" date="2021-06" db="EMBL/GenBank/DDBJ databases">
        <title>Sphingomonas sp. XMGL2, whole genome shotgun sequencing project.</title>
        <authorList>
            <person name="Zhao G."/>
            <person name="Shen L."/>
        </authorList>
    </citation>
    <scope>NUCLEOTIDE SEQUENCE [LARGE SCALE GENOMIC DNA]</scope>
    <source>
        <strain evidence="1 2">XMGL2</strain>
    </source>
</reference>
<protein>
    <recommendedName>
        <fullName evidence="3">MmcQ/YjbR family DNA-binding protein</fullName>
    </recommendedName>
</protein>
<comment type="caution">
    <text evidence="1">The sequence shown here is derived from an EMBL/GenBank/DDBJ whole genome shotgun (WGS) entry which is preliminary data.</text>
</comment>
<keyword evidence="2" id="KW-1185">Reference proteome</keyword>
<dbReference type="RefSeq" id="WP_216319342.1">
    <property type="nucleotide sequence ID" value="NZ_JAHKRT010000001.1"/>
</dbReference>
<evidence type="ECO:0008006" key="3">
    <source>
        <dbReference type="Google" id="ProtNLM"/>
    </source>
</evidence>
<sequence length="113" mass="12763">MSFDWDAVVAEALSLPEIRMESHYGSLVPKLGGKALAAPGRHPDEAFVLMLPLDTVAMLVEADPAHFYQTPHYVGWPGVLVRWTTPFETVAFWLQQAWDYRASKKLRSAHGRR</sequence>
<gene>
    <name evidence="1" type="ORF">KOF26_02415</name>
</gene>
<accession>A0ABS6BFV1</accession>